<gene>
    <name evidence="1" type="ORF">ACCO45_000010</name>
</gene>
<comment type="caution">
    <text evidence="1">The sequence shown here is derived from an EMBL/GenBank/DDBJ whole genome shotgun (WGS) entry which is preliminary data.</text>
</comment>
<keyword evidence="2" id="KW-1185">Reference proteome</keyword>
<name>A0ACC4EBP7_PURLI</name>
<protein>
    <submittedName>
        <fullName evidence="1">Uncharacterized protein</fullName>
    </submittedName>
</protein>
<dbReference type="EMBL" id="JBGNUJ010000001">
    <property type="protein sequence ID" value="KAL3965702.1"/>
    <property type="molecule type" value="Genomic_DNA"/>
</dbReference>
<dbReference type="Proteomes" id="UP001638806">
    <property type="component" value="Unassembled WGS sequence"/>
</dbReference>
<evidence type="ECO:0000313" key="2">
    <source>
        <dbReference type="Proteomes" id="UP001638806"/>
    </source>
</evidence>
<accession>A0ACC4EBP7</accession>
<sequence>MQSLRTGQETPPCMQISDSESSHYFLPPSIQAHASEIADASSLGSSLSSSCAGSPGSAGSSPFITRTPGKTNGGIRELHSGSQRDLRDASESGNPIRSISEQTVEIKHSHSSHSQATVDMDAIECTSNSDRGSYCSSTALQPSPGVRTIPQASPARSASRDVGRTASFPKQDHHLTRDRCEETYRKEVNSGFKHLLSVLEQVSDGGSDSASLTDKPRLLTKTMVLSLAADRILQLQAENTALRDKVEKLSYRIDV</sequence>
<reference evidence="1" key="1">
    <citation type="submission" date="2024-12" db="EMBL/GenBank/DDBJ databases">
        <title>Comparative genomics and development of molecular markers within Purpureocillium lilacinum and among Purpureocillium species.</title>
        <authorList>
            <person name="Yeh Z.-Y."/>
            <person name="Ni N.-T."/>
            <person name="Lo P.-H."/>
            <person name="Mushyakhwo K."/>
            <person name="Lin C.-F."/>
            <person name="Nai Y.-S."/>
        </authorList>
    </citation>
    <scope>NUCLEOTIDE SEQUENCE</scope>
    <source>
        <strain evidence="1">NCHU-NPUST-175</strain>
    </source>
</reference>
<proteinExistence type="predicted"/>
<organism evidence="1 2">
    <name type="scientific">Purpureocillium lilacinum</name>
    <name type="common">Paecilomyces lilacinus</name>
    <dbReference type="NCBI Taxonomy" id="33203"/>
    <lineage>
        <taxon>Eukaryota</taxon>
        <taxon>Fungi</taxon>
        <taxon>Dikarya</taxon>
        <taxon>Ascomycota</taxon>
        <taxon>Pezizomycotina</taxon>
        <taxon>Sordariomycetes</taxon>
        <taxon>Hypocreomycetidae</taxon>
        <taxon>Hypocreales</taxon>
        <taxon>Ophiocordycipitaceae</taxon>
        <taxon>Purpureocillium</taxon>
    </lineage>
</organism>
<evidence type="ECO:0000313" key="1">
    <source>
        <dbReference type="EMBL" id="KAL3965702.1"/>
    </source>
</evidence>